<dbReference type="OrthoDB" id="5841594at2759"/>
<accession>A0A448WJ87</accession>
<organism evidence="2 3">
    <name type="scientific">Protopolystoma xenopodis</name>
    <dbReference type="NCBI Taxonomy" id="117903"/>
    <lineage>
        <taxon>Eukaryota</taxon>
        <taxon>Metazoa</taxon>
        <taxon>Spiralia</taxon>
        <taxon>Lophotrochozoa</taxon>
        <taxon>Platyhelminthes</taxon>
        <taxon>Monogenea</taxon>
        <taxon>Polyopisthocotylea</taxon>
        <taxon>Polystomatidea</taxon>
        <taxon>Polystomatidae</taxon>
        <taxon>Protopolystoma</taxon>
    </lineage>
</organism>
<protein>
    <recommendedName>
        <fullName evidence="1">Phosphoenolpyruvate carboxykinase GTP-utilising N-terminal domain-containing protein</fullName>
    </recommendedName>
</protein>
<evidence type="ECO:0000313" key="2">
    <source>
        <dbReference type="EMBL" id="VEL13004.1"/>
    </source>
</evidence>
<dbReference type="AlphaFoldDB" id="A0A448WJ87"/>
<feature type="domain" description="Phosphoenolpyruvate carboxykinase GTP-utilising N-terminal" evidence="1">
    <location>
        <begin position="23"/>
        <end position="59"/>
    </location>
</feature>
<dbReference type="InterPro" id="IPR035078">
    <property type="entry name" value="PEP_carboxykinase_GTP_N"/>
</dbReference>
<gene>
    <name evidence="2" type="ORF">PXEA_LOCUS6444</name>
</gene>
<evidence type="ECO:0000259" key="1">
    <source>
        <dbReference type="Pfam" id="PF17297"/>
    </source>
</evidence>
<dbReference type="Gene3D" id="3.40.449.10">
    <property type="entry name" value="Phosphoenolpyruvate Carboxykinase, domain 1"/>
    <property type="match status" value="1"/>
</dbReference>
<proteinExistence type="predicted"/>
<dbReference type="Pfam" id="PF17297">
    <property type="entry name" value="PEPCK_N"/>
    <property type="match status" value="1"/>
</dbReference>
<evidence type="ECO:0000313" key="3">
    <source>
        <dbReference type="Proteomes" id="UP000784294"/>
    </source>
</evidence>
<dbReference type="EMBL" id="CAAALY010016501">
    <property type="protein sequence ID" value="VEL13004.1"/>
    <property type="molecule type" value="Genomic_DNA"/>
</dbReference>
<dbReference type="GO" id="GO:0006094">
    <property type="term" value="P:gluconeogenesis"/>
    <property type="evidence" value="ECO:0007669"/>
    <property type="project" value="InterPro"/>
</dbReference>
<dbReference type="GO" id="GO:0017076">
    <property type="term" value="F:purine nucleotide binding"/>
    <property type="evidence" value="ECO:0007669"/>
    <property type="project" value="InterPro"/>
</dbReference>
<dbReference type="InterPro" id="IPR008210">
    <property type="entry name" value="PEP_carboxykinase_N"/>
</dbReference>
<dbReference type="SUPFAM" id="SSF68923">
    <property type="entry name" value="PEP carboxykinase N-terminal domain"/>
    <property type="match status" value="1"/>
</dbReference>
<reference evidence="2" key="1">
    <citation type="submission" date="2018-11" db="EMBL/GenBank/DDBJ databases">
        <authorList>
            <consortium name="Pathogen Informatics"/>
        </authorList>
    </citation>
    <scope>NUCLEOTIDE SEQUENCE</scope>
</reference>
<name>A0A448WJ87_9PLAT</name>
<sequence length="99" mass="11279">MALCKLSAFNEEVINTLPSRAREYVREKALLCQPDTIYICDGSEQESQGLIDLLEKQGKQSICSIFMLSLLGFACMEQMKPNCTVQYLTVDWQLRSTSY</sequence>
<dbReference type="Proteomes" id="UP000784294">
    <property type="component" value="Unassembled WGS sequence"/>
</dbReference>
<dbReference type="GO" id="GO:0004611">
    <property type="term" value="F:phosphoenolpyruvate carboxykinase activity"/>
    <property type="evidence" value="ECO:0007669"/>
    <property type="project" value="InterPro"/>
</dbReference>
<keyword evidence="3" id="KW-1185">Reference proteome</keyword>
<comment type="caution">
    <text evidence="2">The sequence shown here is derived from an EMBL/GenBank/DDBJ whole genome shotgun (WGS) entry which is preliminary data.</text>
</comment>